<keyword evidence="7" id="KW-1185">Reference proteome</keyword>
<feature type="transmembrane region" description="Helical" evidence="5">
    <location>
        <begin position="223"/>
        <end position="249"/>
    </location>
</feature>
<reference evidence="6 7" key="1">
    <citation type="submission" date="2023-07" db="EMBL/GenBank/DDBJ databases">
        <title>Sequencing the genomes of 1000 actinobacteria strains.</title>
        <authorList>
            <person name="Klenk H.-P."/>
        </authorList>
    </citation>
    <scope>NUCLEOTIDE SEQUENCE [LARGE SCALE GENOMIC DNA]</scope>
    <source>
        <strain evidence="6 7">DSM 19515</strain>
    </source>
</reference>
<dbReference type="Gene3D" id="1.20.1530.20">
    <property type="match status" value="1"/>
</dbReference>
<dbReference type="PANTHER" id="PTHR10361:SF28">
    <property type="entry name" value="P3 PROTEIN-RELATED"/>
    <property type="match status" value="1"/>
</dbReference>
<evidence type="ECO:0000256" key="5">
    <source>
        <dbReference type="SAM" id="Phobius"/>
    </source>
</evidence>
<dbReference type="InterPro" id="IPR004710">
    <property type="entry name" value="Bilac:Na_transpt"/>
</dbReference>
<organism evidence="6 7">
    <name type="scientific">Trueperella abortisuis</name>
    <dbReference type="NCBI Taxonomy" id="445930"/>
    <lineage>
        <taxon>Bacteria</taxon>
        <taxon>Bacillati</taxon>
        <taxon>Actinomycetota</taxon>
        <taxon>Actinomycetes</taxon>
        <taxon>Actinomycetales</taxon>
        <taxon>Actinomycetaceae</taxon>
        <taxon>Trueperella</taxon>
    </lineage>
</organism>
<feature type="transmembrane region" description="Helical" evidence="5">
    <location>
        <begin position="197"/>
        <end position="217"/>
    </location>
</feature>
<proteinExistence type="predicted"/>
<evidence type="ECO:0000313" key="7">
    <source>
        <dbReference type="Proteomes" id="UP001230145"/>
    </source>
</evidence>
<evidence type="ECO:0000256" key="1">
    <source>
        <dbReference type="ARBA" id="ARBA00004141"/>
    </source>
</evidence>
<feature type="transmembrane region" description="Helical" evidence="5">
    <location>
        <begin position="169"/>
        <end position="190"/>
    </location>
</feature>
<keyword evidence="3 5" id="KW-1133">Transmembrane helix</keyword>
<dbReference type="PANTHER" id="PTHR10361">
    <property type="entry name" value="SODIUM-BILE ACID COTRANSPORTER"/>
    <property type="match status" value="1"/>
</dbReference>
<comment type="caution">
    <text evidence="6">The sequence shown here is derived from an EMBL/GenBank/DDBJ whole genome shotgun (WGS) entry which is preliminary data.</text>
</comment>
<feature type="transmembrane region" description="Helical" evidence="5">
    <location>
        <begin position="46"/>
        <end position="64"/>
    </location>
</feature>
<sequence>MSQLPQRTAEDRAALVAVTVFPILVILAAVWAFMFPGAAAHVSPHVSILLGVIMFGMGLTLTLPDFKLVIARPLPVLLGVLAQYVIMPLVAIALVKVLNLPPAIAVGVILVGSAPGGTSSNVISYLAKADVALSVTMTAVSTLLAPIMTPLLVQWLAGTLMDIDGGAMAISIVKTVLVPVLGGLVLRLLVPQIIDKILPVLPWVSTLGICAVVIGVIPGSAEAFATAGAIIFAAVILHNLLGYLLGYVVTKLFGFDSRVARTVSVEVGMQNSGLAATLARGYFTPETALPAVIFSVWHNLSGAFLSMFYRRSAERAAPARPAGQPA</sequence>
<name>A0ABT9PGI6_9ACTO</name>
<dbReference type="RefSeq" id="WP_307634456.1">
    <property type="nucleotide sequence ID" value="NZ_JAUSQL010000001.1"/>
</dbReference>
<evidence type="ECO:0000256" key="4">
    <source>
        <dbReference type="ARBA" id="ARBA00023136"/>
    </source>
</evidence>
<feature type="transmembrane region" description="Helical" evidence="5">
    <location>
        <begin position="139"/>
        <end position="157"/>
    </location>
</feature>
<gene>
    <name evidence="6" type="ORF">J2S45_000510</name>
</gene>
<evidence type="ECO:0000313" key="6">
    <source>
        <dbReference type="EMBL" id="MDP9831831.1"/>
    </source>
</evidence>
<dbReference type="EMBL" id="JAUSQL010000001">
    <property type="protein sequence ID" value="MDP9831831.1"/>
    <property type="molecule type" value="Genomic_DNA"/>
</dbReference>
<accession>A0ABT9PGI6</accession>
<dbReference type="InterPro" id="IPR038770">
    <property type="entry name" value="Na+/solute_symporter_sf"/>
</dbReference>
<comment type="subcellular location">
    <subcellularLocation>
        <location evidence="1">Membrane</location>
        <topology evidence="1">Multi-pass membrane protein</topology>
    </subcellularLocation>
</comment>
<feature type="transmembrane region" description="Helical" evidence="5">
    <location>
        <begin position="104"/>
        <end position="127"/>
    </location>
</feature>
<dbReference type="Pfam" id="PF01758">
    <property type="entry name" value="SBF"/>
    <property type="match status" value="1"/>
</dbReference>
<evidence type="ECO:0000256" key="2">
    <source>
        <dbReference type="ARBA" id="ARBA00022692"/>
    </source>
</evidence>
<evidence type="ECO:0000256" key="3">
    <source>
        <dbReference type="ARBA" id="ARBA00022989"/>
    </source>
</evidence>
<protein>
    <submittedName>
        <fullName evidence="6">BASS family bile acid:Na+ symporter</fullName>
    </submittedName>
</protein>
<feature type="transmembrane region" description="Helical" evidence="5">
    <location>
        <begin position="12"/>
        <end position="34"/>
    </location>
</feature>
<dbReference type="InterPro" id="IPR002657">
    <property type="entry name" value="BilAc:Na_symport/Acr3"/>
</dbReference>
<keyword evidence="4 5" id="KW-0472">Membrane</keyword>
<keyword evidence="2 5" id="KW-0812">Transmembrane</keyword>
<dbReference type="Proteomes" id="UP001230145">
    <property type="component" value="Unassembled WGS sequence"/>
</dbReference>
<feature type="transmembrane region" description="Helical" evidence="5">
    <location>
        <begin position="76"/>
        <end position="98"/>
    </location>
</feature>